<sequence>MDLENERSNESLLPNQKHLFDLLTTKDILLLFFFSISYFTPKTSNAVNLREILTSEGSIIVKMQEKIEYFFAFNVERKVEVLEKQAEKRLNMAQTYANQKKKSRLLWKIIFR</sequence>
<accession>A0A2H0KJT2</accession>
<dbReference type="Proteomes" id="UP000229497">
    <property type="component" value="Unassembled WGS sequence"/>
</dbReference>
<dbReference type="EMBL" id="PCVK01000084">
    <property type="protein sequence ID" value="PIQ71518.1"/>
    <property type="molecule type" value="Genomic_DNA"/>
</dbReference>
<name>A0A2H0KJT2_9BACT</name>
<evidence type="ECO:0000313" key="2">
    <source>
        <dbReference type="Proteomes" id="UP000229497"/>
    </source>
</evidence>
<gene>
    <name evidence="1" type="ORF">COV87_02905</name>
</gene>
<organism evidence="1 2">
    <name type="scientific">Candidatus Roizmanbacteria bacterium CG11_big_fil_rev_8_21_14_0_20_37_16</name>
    <dbReference type="NCBI Taxonomy" id="1974857"/>
    <lineage>
        <taxon>Bacteria</taxon>
        <taxon>Candidatus Roizmaniibacteriota</taxon>
    </lineage>
</organism>
<proteinExistence type="predicted"/>
<reference evidence="1 2" key="1">
    <citation type="submission" date="2017-09" db="EMBL/GenBank/DDBJ databases">
        <title>Depth-based differentiation of microbial function through sediment-hosted aquifers and enrichment of novel symbionts in the deep terrestrial subsurface.</title>
        <authorList>
            <person name="Probst A.J."/>
            <person name="Ladd B."/>
            <person name="Jarett J.K."/>
            <person name="Geller-Mcgrath D.E."/>
            <person name="Sieber C.M."/>
            <person name="Emerson J.B."/>
            <person name="Anantharaman K."/>
            <person name="Thomas B.C."/>
            <person name="Malmstrom R."/>
            <person name="Stieglmeier M."/>
            <person name="Klingl A."/>
            <person name="Woyke T."/>
            <person name="Ryan C.M."/>
            <person name="Banfield J.F."/>
        </authorList>
    </citation>
    <scope>NUCLEOTIDE SEQUENCE [LARGE SCALE GENOMIC DNA]</scope>
    <source>
        <strain evidence="1">CG11_big_fil_rev_8_21_14_0_20_37_16</strain>
    </source>
</reference>
<dbReference type="AlphaFoldDB" id="A0A2H0KJT2"/>
<comment type="caution">
    <text evidence="1">The sequence shown here is derived from an EMBL/GenBank/DDBJ whole genome shotgun (WGS) entry which is preliminary data.</text>
</comment>
<protein>
    <submittedName>
        <fullName evidence="1">Uncharacterized protein</fullName>
    </submittedName>
</protein>
<evidence type="ECO:0000313" key="1">
    <source>
        <dbReference type="EMBL" id="PIQ71518.1"/>
    </source>
</evidence>